<organism evidence="2 3">
    <name type="scientific">Shewanella psychrophila</name>
    <dbReference type="NCBI Taxonomy" id="225848"/>
    <lineage>
        <taxon>Bacteria</taxon>
        <taxon>Pseudomonadati</taxon>
        <taxon>Pseudomonadota</taxon>
        <taxon>Gammaproteobacteria</taxon>
        <taxon>Alteromonadales</taxon>
        <taxon>Shewanellaceae</taxon>
        <taxon>Shewanella</taxon>
    </lineage>
</organism>
<dbReference type="AlphaFoldDB" id="A0A1S6HJE7"/>
<evidence type="ECO:0000313" key="3">
    <source>
        <dbReference type="Proteomes" id="UP000189545"/>
    </source>
</evidence>
<name>A0A1S6HJE7_9GAMM</name>
<evidence type="ECO:0000313" key="2">
    <source>
        <dbReference type="EMBL" id="AQS35656.1"/>
    </source>
</evidence>
<keyword evidence="3" id="KW-1185">Reference proteome</keyword>
<dbReference type="RefSeq" id="WP_218919624.1">
    <property type="nucleotide sequence ID" value="NZ_CP014782.1"/>
</dbReference>
<evidence type="ECO:0000256" key="1">
    <source>
        <dbReference type="SAM" id="SignalP"/>
    </source>
</evidence>
<proteinExistence type="predicted"/>
<accession>A0A1S6HJE7</accession>
<feature type="chain" id="PRO_5013340440" evidence="1">
    <location>
        <begin position="21"/>
        <end position="81"/>
    </location>
</feature>
<protein>
    <submittedName>
        <fullName evidence="2">Uncharacterized protein</fullName>
    </submittedName>
</protein>
<reference evidence="2 3" key="1">
    <citation type="submission" date="2016-03" db="EMBL/GenBank/DDBJ databases">
        <title>Complete genome sequence of Shewanella psychrophila WP2, a deep sea bacterium isolated from west Pacific sediment.</title>
        <authorList>
            <person name="Xu G."/>
            <person name="Jian H."/>
        </authorList>
    </citation>
    <scope>NUCLEOTIDE SEQUENCE [LARGE SCALE GENOMIC DNA]</scope>
    <source>
        <strain evidence="2 3">WP2</strain>
    </source>
</reference>
<dbReference type="EMBL" id="CP014782">
    <property type="protein sequence ID" value="AQS35656.1"/>
    <property type="molecule type" value="Genomic_DNA"/>
</dbReference>
<feature type="signal peptide" evidence="1">
    <location>
        <begin position="1"/>
        <end position="20"/>
    </location>
</feature>
<dbReference type="KEGG" id="spsw:Sps_00452"/>
<gene>
    <name evidence="2" type="ORF">Sps_00452</name>
</gene>
<keyword evidence="1" id="KW-0732">Signal</keyword>
<dbReference type="Proteomes" id="UP000189545">
    <property type="component" value="Chromosome"/>
</dbReference>
<sequence length="81" mass="8660">MNKVNLFGLIAILATATVSANNIVFPVHTDTLATESVVNFLQEKIPVPLVGGYQIENGVLTAKTYNCGISISDLEIEAKLI</sequence>